<proteinExistence type="predicted"/>
<dbReference type="OrthoDB" id="4541465at2"/>
<evidence type="ECO:0000256" key="1">
    <source>
        <dbReference type="ARBA" id="ARBA00023015"/>
    </source>
</evidence>
<reference evidence="7" key="1">
    <citation type="journal article" date="2011" name="Stand. Genomic Sci.">
        <title>Genome sequence of the filamentous, gliding Thiothrix nivea neotype strain (JP2(T)).</title>
        <authorList>
            <person name="Lapidus A."/>
            <person name="Nolan M."/>
            <person name="Lucas S."/>
            <person name="Glavina Del Rio T."/>
            <person name="Tice H."/>
            <person name="Cheng J.F."/>
            <person name="Tapia R."/>
            <person name="Han C."/>
            <person name="Goodwin L."/>
            <person name="Pitluck S."/>
            <person name="Liolios K."/>
            <person name="Pagani I."/>
            <person name="Ivanova N."/>
            <person name="Huntemann M."/>
            <person name="Mavromatis K."/>
            <person name="Mikhailova N."/>
            <person name="Pati A."/>
            <person name="Chen A."/>
            <person name="Palaniappan K."/>
            <person name="Land M."/>
            <person name="Brambilla E.M."/>
            <person name="Rohde M."/>
            <person name="Abt B."/>
            <person name="Verbarg S."/>
            <person name="Goker M."/>
            <person name="Bristow J."/>
            <person name="Eisen J.A."/>
            <person name="Markowitz V."/>
            <person name="Hugenholtz P."/>
            <person name="Kyrpides N.C."/>
            <person name="Klenk H.P."/>
            <person name="Woyke T."/>
        </authorList>
    </citation>
    <scope>NUCLEOTIDE SEQUENCE [LARGE SCALE GENOMIC DNA]</scope>
    <source>
        <strain evidence="7">ATCC 35100 / DSM 5205 / JP2</strain>
    </source>
</reference>
<keyword evidence="7" id="KW-1185">Reference proteome</keyword>
<dbReference type="InterPro" id="IPR001647">
    <property type="entry name" value="HTH_TetR"/>
</dbReference>
<dbReference type="EMBL" id="JH651384">
    <property type="protein sequence ID" value="EIJ34363.1"/>
    <property type="molecule type" value="Genomic_DNA"/>
</dbReference>
<dbReference type="PANTHER" id="PTHR47506:SF6">
    <property type="entry name" value="HTH-TYPE TRANSCRIPTIONAL REPRESSOR NEMR"/>
    <property type="match status" value="1"/>
</dbReference>
<dbReference type="InterPro" id="IPR036271">
    <property type="entry name" value="Tet_transcr_reg_TetR-rel_C_sf"/>
</dbReference>
<dbReference type="AlphaFoldDB" id="A0A656HDB5"/>
<dbReference type="GO" id="GO:0003677">
    <property type="term" value="F:DNA binding"/>
    <property type="evidence" value="ECO:0007669"/>
    <property type="project" value="UniProtKB-UniRule"/>
</dbReference>
<keyword evidence="1" id="KW-0805">Transcription regulation</keyword>
<protein>
    <submittedName>
        <fullName evidence="6">Transcriptional regulator, TetR family</fullName>
    </submittedName>
</protein>
<dbReference type="PANTHER" id="PTHR47506">
    <property type="entry name" value="TRANSCRIPTIONAL REGULATORY PROTEIN"/>
    <property type="match status" value="1"/>
</dbReference>
<evidence type="ECO:0000259" key="5">
    <source>
        <dbReference type="PROSITE" id="PS50977"/>
    </source>
</evidence>
<evidence type="ECO:0000313" key="7">
    <source>
        <dbReference type="Proteomes" id="UP000005317"/>
    </source>
</evidence>
<dbReference type="SUPFAM" id="SSF46689">
    <property type="entry name" value="Homeodomain-like"/>
    <property type="match status" value="1"/>
</dbReference>
<keyword evidence="3" id="KW-0804">Transcription</keyword>
<keyword evidence="2 4" id="KW-0238">DNA-binding</keyword>
<sequence>MYTPQQMQYVGGMRRTNEDAILTRQKLLETALEEFVRVGYERATLQQIAQNAGMTRGAVYHHFASKAQIFSELVHDTSQELDALIAQLRVQGVSAQEQLRYVLVGIIRHLAKDSRYEAIARLILLETDGHSDLENVRKTLAARRQRQKQQLIQLFTSSQQRGELYPGLEAATAAEAVLIYQQNLHRHWISFRSFSTGQQLEDLVDILLRGIFI</sequence>
<name>A0A656HDB5_THINJ</name>
<feature type="DNA-binding region" description="H-T-H motif" evidence="4">
    <location>
        <begin position="44"/>
        <end position="63"/>
    </location>
</feature>
<dbReference type="PRINTS" id="PR00455">
    <property type="entry name" value="HTHTETR"/>
</dbReference>
<feature type="domain" description="HTH tetR-type" evidence="5">
    <location>
        <begin position="21"/>
        <end position="81"/>
    </location>
</feature>
<dbReference type="Pfam" id="PF00440">
    <property type="entry name" value="TetR_N"/>
    <property type="match status" value="1"/>
</dbReference>
<dbReference type="Proteomes" id="UP000005317">
    <property type="component" value="Unassembled WGS sequence"/>
</dbReference>
<evidence type="ECO:0000256" key="3">
    <source>
        <dbReference type="ARBA" id="ARBA00023163"/>
    </source>
</evidence>
<accession>A0A656HDB5</accession>
<evidence type="ECO:0000313" key="6">
    <source>
        <dbReference type="EMBL" id="EIJ34363.1"/>
    </source>
</evidence>
<organism evidence="6 7">
    <name type="scientific">Thiothrix nivea (strain ATCC 35100 / DSM 5205 / JP2)</name>
    <dbReference type="NCBI Taxonomy" id="870187"/>
    <lineage>
        <taxon>Bacteria</taxon>
        <taxon>Pseudomonadati</taxon>
        <taxon>Pseudomonadota</taxon>
        <taxon>Gammaproteobacteria</taxon>
        <taxon>Thiotrichales</taxon>
        <taxon>Thiotrichaceae</taxon>
        <taxon>Thiothrix</taxon>
    </lineage>
</organism>
<dbReference type="PROSITE" id="PS50977">
    <property type="entry name" value="HTH_TETR_2"/>
    <property type="match status" value="1"/>
</dbReference>
<dbReference type="Gene3D" id="1.10.357.10">
    <property type="entry name" value="Tetracycline Repressor, domain 2"/>
    <property type="match status" value="1"/>
</dbReference>
<dbReference type="InterPro" id="IPR009057">
    <property type="entry name" value="Homeodomain-like_sf"/>
</dbReference>
<dbReference type="SUPFAM" id="SSF48498">
    <property type="entry name" value="Tetracyclin repressor-like, C-terminal domain"/>
    <property type="match status" value="1"/>
</dbReference>
<evidence type="ECO:0000256" key="2">
    <source>
        <dbReference type="ARBA" id="ARBA00023125"/>
    </source>
</evidence>
<gene>
    <name evidence="6" type="ORF">Thini_1782</name>
</gene>
<evidence type="ECO:0000256" key="4">
    <source>
        <dbReference type="PROSITE-ProRule" id="PRU00335"/>
    </source>
</evidence>